<proteinExistence type="predicted"/>
<feature type="region of interest" description="Disordered" evidence="1">
    <location>
        <begin position="1"/>
        <end position="61"/>
    </location>
</feature>
<keyword evidence="3" id="KW-1185">Reference proteome</keyword>
<evidence type="ECO:0000313" key="3">
    <source>
        <dbReference type="Proteomes" id="UP001304970"/>
    </source>
</evidence>
<evidence type="ECO:0000256" key="1">
    <source>
        <dbReference type="SAM" id="MobiDB-lite"/>
    </source>
</evidence>
<evidence type="ECO:0000313" key="2">
    <source>
        <dbReference type="EMBL" id="WNY27240.1"/>
    </source>
</evidence>
<gene>
    <name evidence="2" type="ORF">MsAm2_10320</name>
</gene>
<sequence length="61" mass="6641">MPTEFEFSEKSGGGVKEETDEEGEDEAEEDETEEDETEEDEAEFGLAAGKSDAGFSLFCHG</sequence>
<organism evidence="2 3">
    <name type="scientific">Methanolapillus ohkumae</name>
    <dbReference type="NCBI Taxonomy" id="3028298"/>
    <lineage>
        <taxon>Archaea</taxon>
        <taxon>Methanobacteriati</taxon>
        <taxon>Methanobacteriota</taxon>
        <taxon>Stenosarchaea group</taxon>
        <taxon>Methanomicrobia</taxon>
        <taxon>Methanosarcinales</taxon>
        <taxon>Methanosarcinaceae</taxon>
        <taxon>Methanolapillus</taxon>
    </lineage>
</organism>
<protein>
    <submittedName>
        <fullName evidence="2">Uncharacterized protein</fullName>
    </submittedName>
</protein>
<dbReference type="AlphaFoldDB" id="A0AA96V7U1"/>
<name>A0AA96V7U1_9EURY</name>
<reference evidence="2 3" key="1">
    <citation type="submission" date="2023-07" db="EMBL/GenBank/DDBJ databases">
        <title>Closed genome sequence of Methanosarcinaceae archaeon Am2.</title>
        <authorList>
            <person name="Poehlein A."/>
            <person name="Protasov E."/>
            <person name="Platt K."/>
            <person name="Reeh H."/>
            <person name="Daniel R."/>
            <person name="Brune A."/>
        </authorList>
    </citation>
    <scope>NUCLEOTIDE SEQUENCE [LARGE SCALE GENOMIC DNA]</scope>
    <source>
        <strain evidence="2 3">Am2</strain>
    </source>
</reference>
<dbReference type="Proteomes" id="UP001304970">
    <property type="component" value="Chromosome"/>
</dbReference>
<feature type="compositionally biased region" description="Acidic residues" evidence="1">
    <location>
        <begin position="18"/>
        <end position="43"/>
    </location>
</feature>
<dbReference type="EMBL" id="CP131061">
    <property type="protein sequence ID" value="WNY27240.1"/>
    <property type="molecule type" value="Genomic_DNA"/>
</dbReference>
<accession>A0AA96V7U1</accession>